<dbReference type="Proteomes" id="UP001551675">
    <property type="component" value="Unassembled WGS sequence"/>
</dbReference>
<dbReference type="PANTHER" id="PTHR46553:SF3">
    <property type="entry name" value="ADENINE NUCLEOTIDE ALPHA HYDROLASES-LIKE SUPERFAMILY PROTEIN"/>
    <property type="match status" value="1"/>
</dbReference>
<reference evidence="3 4" key="1">
    <citation type="submission" date="2024-06" db="EMBL/GenBank/DDBJ databases">
        <title>The Natural Products Discovery Center: Release of the First 8490 Sequenced Strains for Exploring Actinobacteria Biosynthetic Diversity.</title>
        <authorList>
            <person name="Kalkreuter E."/>
            <person name="Kautsar S.A."/>
            <person name="Yang D."/>
            <person name="Bader C.D."/>
            <person name="Teijaro C.N."/>
            <person name="Fluegel L."/>
            <person name="Davis C.M."/>
            <person name="Simpson J.R."/>
            <person name="Lauterbach L."/>
            <person name="Steele A.D."/>
            <person name="Gui C."/>
            <person name="Meng S."/>
            <person name="Li G."/>
            <person name="Viehrig K."/>
            <person name="Ye F."/>
            <person name="Su P."/>
            <person name="Kiefer A.F."/>
            <person name="Nichols A."/>
            <person name="Cepeda A.J."/>
            <person name="Yan W."/>
            <person name="Fan B."/>
            <person name="Jiang Y."/>
            <person name="Adhikari A."/>
            <person name="Zheng C.-J."/>
            <person name="Schuster L."/>
            <person name="Cowan T.M."/>
            <person name="Smanski M.J."/>
            <person name="Chevrette M.G."/>
            <person name="De Carvalho L.P.S."/>
            <person name="Shen B."/>
        </authorList>
    </citation>
    <scope>NUCLEOTIDE SEQUENCE [LARGE SCALE GENOMIC DNA]</scope>
    <source>
        <strain evidence="3 4">NPDC050100</strain>
    </source>
</reference>
<evidence type="ECO:0000313" key="3">
    <source>
        <dbReference type="EMBL" id="MEV0970841.1"/>
    </source>
</evidence>
<dbReference type="CDD" id="cd00293">
    <property type="entry name" value="USP-like"/>
    <property type="match status" value="1"/>
</dbReference>
<dbReference type="EMBL" id="JBFALK010000010">
    <property type="protein sequence ID" value="MEV0970841.1"/>
    <property type="molecule type" value="Genomic_DNA"/>
</dbReference>
<organism evidence="3 4">
    <name type="scientific">Microtetraspora glauca</name>
    <dbReference type="NCBI Taxonomy" id="1996"/>
    <lineage>
        <taxon>Bacteria</taxon>
        <taxon>Bacillati</taxon>
        <taxon>Actinomycetota</taxon>
        <taxon>Actinomycetes</taxon>
        <taxon>Streptosporangiales</taxon>
        <taxon>Streptosporangiaceae</taxon>
        <taxon>Microtetraspora</taxon>
    </lineage>
</organism>
<protein>
    <submittedName>
        <fullName evidence="3">Universal stress protein</fullName>
    </submittedName>
</protein>
<feature type="domain" description="UspA" evidence="2">
    <location>
        <begin position="3"/>
        <end position="139"/>
    </location>
</feature>
<keyword evidence="4" id="KW-1185">Reference proteome</keyword>
<evidence type="ECO:0000259" key="2">
    <source>
        <dbReference type="Pfam" id="PF00582"/>
    </source>
</evidence>
<dbReference type="RefSeq" id="WP_061258088.1">
    <property type="nucleotide sequence ID" value="NZ_JBFALK010000010.1"/>
</dbReference>
<proteinExistence type="inferred from homology"/>
<comment type="similarity">
    <text evidence="1">Belongs to the universal stress protein A family.</text>
</comment>
<name>A0ABV3GGX3_MICGL</name>
<dbReference type="InterPro" id="IPR006015">
    <property type="entry name" value="Universal_stress_UspA"/>
</dbReference>
<dbReference type="PRINTS" id="PR01438">
    <property type="entry name" value="UNVRSLSTRESS"/>
</dbReference>
<dbReference type="SUPFAM" id="SSF52402">
    <property type="entry name" value="Adenine nucleotide alpha hydrolases-like"/>
    <property type="match status" value="2"/>
</dbReference>
<comment type="caution">
    <text evidence="3">The sequence shown here is derived from an EMBL/GenBank/DDBJ whole genome shotgun (WGS) entry which is preliminary data.</text>
</comment>
<dbReference type="InterPro" id="IPR006016">
    <property type="entry name" value="UspA"/>
</dbReference>
<gene>
    <name evidence="3" type="ORF">AB0I59_19590</name>
</gene>
<dbReference type="PANTHER" id="PTHR46553">
    <property type="entry name" value="ADENINE NUCLEOTIDE ALPHA HYDROLASES-LIKE SUPERFAMILY PROTEIN"/>
    <property type="match status" value="1"/>
</dbReference>
<dbReference type="Gene3D" id="3.40.50.620">
    <property type="entry name" value="HUPs"/>
    <property type="match status" value="2"/>
</dbReference>
<evidence type="ECO:0000313" key="4">
    <source>
        <dbReference type="Proteomes" id="UP001551675"/>
    </source>
</evidence>
<evidence type="ECO:0000256" key="1">
    <source>
        <dbReference type="ARBA" id="ARBA00008791"/>
    </source>
</evidence>
<dbReference type="InterPro" id="IPR014729">
    <property type="entry name" value="Rossmann-like_a/b/a_fold"/>
</dbReference>
<accession>A0ABV3GGX3</accession>
<dbReference type="Pfam" id="PF00582">
    <property type="entry name" value="Usp"/>
    <property type="match status" value="2"/>
</dbReference>
<sequence>MAAPIVVGTDGSPSASVALEWAADDAARKGLPLRVVHVVHHLPYVGATHVVPGLEDALTRAGRRILDEAERIAWRGRPDIEVSVALLDGSPEHVLVAEAAQASELVVGSRGRGGFAGMLLGSVSSYVAGRVAVPVVVVRPDHTPARVEVVVGIDESGECDSALGYAFEQARLLDCPLRAVHGWQLASEISSGWFIHDLEDVKRMRERLARGALAAWRAAYPGVPVEVEVVHEHPVTALVRASRDAVMLVVGSHGRGPLGSAVLGSVSRGVLHHARCPVAVVRPPAAGPTAPT</sequence>
<feature type="domain" description="UspA" evidence="2">
    <location>
        <begin position="149"/>
        <end position="282"/>
    </location>
</feature>